<proteinExistence type="predicted"/>
<evidence type="ECO:0000313" key="3">
    <source>
        <dbReference type="Proteomes" id="UP001519460"/>
    </source>
</evidence>
<accession>A0ABD0J121</accession>
<dbReference type="AlphaFoldDB" id="A0ABD0J121"/>
<dbReference type="Proteomes" id="UP001519460">
    <property type="component" value="Unassembled WGS sequence"/>
</dbReference>
<evidence type="ECO:0000259" key="1">
    <source>
        <dbReference type="Pfam" id="PF08241"/>
    </source>
</evidence>
<dbReference type="InterPro" id="IPR050508">
    <property type="entry name" value="Methyltransf_Superfamily"/>
</dbReference>
<organism evidence="2 3">
    <name type="scientific">Batillaria attramentaria</name>
    <dbReference type="NCBI Taxonomy" id="370345"/>
    <lineage>
        <taxon>Eukaryota</taxon>
        <taxon>Metazoa</taxon>
        <taxon>Spiralia</taxon>
        <taxon>Lophotrochozoa</taxon>
        <taxon>Mollusca</taxon>
        <taxon>Gastropoda</taxon>
        <taxon>Caenogastropoda</taxon>
        <taxon>Sorbeoconcha</taxon>
        <taxon>Cerithioidea</taxon>
        <taxon>Batillariidae</taxon>
        <taxon>Batillaria</taxon>
    </lineage>
</organism>
<dbReference type="EMBL" id="JACVVK020000773">
    <property type="protein sequence ID" value="KAK7447322.1"/>
    <property type="molecule type" value="Genomic_DNA"/>
</dbReference>
<sequence>MAAKSETGPISGEDSLQFTRKIFRQGIDSEEVTHLYNEWSKRYDENLPPEVYGCPYAMQTAMKECFPTNRDAVTVLDVGCGTGLTGQVLREAGFKTVDGLDPARDMLREAEAKGIYRRLMNLYFTGDPTDLPADSYDAIVLVGVMHHGSIRCDAFEEMVRLVKPGGYIVNCVRTSFLQEVPEYREHWEPLVARLEASGKWRVVKRERYPHHYLQHEGECQVFQVL</sequence>
<comment type="caution">
    <text evidence="2">The sequence shown here is derived from an EMBL/GenBank/DDBJ whole genome shotgun (WGS) entry which is preliminary data.</text>
</comment>
<protein>
    <recommendedName>
        <fullName evidence="1">Methyltransferase type 11 domain-containing protein</fullName>
    </recommendedName>
</protein>
<dbReference type="SUPFAM" id="SSF53335">
    <property type="entry name" value="S-adenosyl-L-methionine-dependent methyltransferases"/>
    <property type="match status" value="1"/>
</dbReference>
<dbReference type="Gene3D" id="3.40.50.150">
    <property type="entry name" value="Vaccinia Virus protein VP39"/>
    <property type="match status" value="1"/>
</dbReference>
<name>A0ABD0J121_9CAEN</name>
<gene>
    <name evidence="2" type="ORF">BaRGS_00040207</name>
</gene>
<dbReference type="PANTHER" id="PTHR42912">
    <property type="entry name" value="METHYLTRANSFERASE"/>
    <property type="match status" value="1"/>
</dbReference>
<reference evidence="2 3" key="1">
    <citation type="journal article" date="2023" name="Sci. Data">
        <title>Genome assembly of the Korean intertidal mud-creeper Batillaria attramentaria.</title>
        <authorList>
            <person name="Patra A.K."/>
            <person name="Ho P.T."/>
            <person name="Jun S."/>
            <person name="Lee S.J."/>
            <person name="Kim Y."/>
            <person name="Won Y.J."/>
        </authorList>
    </citation>
    <scope>NUCLEOTIDE SEQUENCE [LARGE SCALE GENOMIC DNA]</scope>
    <source>
        <strain evidence="2">Wonlab-2016</strain>
    </source>
</reference>
<evidence type="ECO:0000313" key="2">
    <source>
        <dbReference type="EMBL" id="KAK7447322.1"/>
    </source>
</evidence>
<feature type="domain" description="Methyltransferase type 11" evidence="1">
    <location>
        <begin position="76"/>
        <end position="169"/>
    </location>
</feature>
<dbReference type="InterPro" id="IPR013216">
    <property type="entry name" value="Methyltransf_11"/>
</dbReference>
<keyword evidence="3" id="KW-1185">Reference proteome</keyword>
<dbReference type="InterPro" id="IPR029063">
    <property type="entry name" value="SAM-dependent_MTases_sf"/>
</dbReference>
<dbReference type="Pfam" id="PF08241">
    <property type="entry name" value="Methyltransf_11"/>
    <property type="match status" value="1"/>
</dbReference>
<dbReference type="CDD" id="cd02440">
    <property type="entry name" value="AdoMet_MTases"/>
    <property type="match status" value="1"/>
</dbReference>